<dbReference type="AlphaFoldDB" id="A0A6N9UZC1"/>
<feature type="compositionally biased region" description="Polar residues" evidence="1">
    <location>
        <begin position="50"/>
        <end position="60"/>
    </location>
</feature>
<comment type="caution">
    <text evidence="2">The sequence shown here is derived from an EMBL/GenBank/DDBJ whole genome shotgun (WGS) entry which is preliminary data.</text>
</comment>
<sequence length="60" mass="6262">GRLQPFIAGYVLILAVLAPLAAGRSQWLARLLPMSEPKSAKPDGDDAGASESSVPERTSV</sequence>
<dbReference type="Proteomes" id="UP000471648">
    <property type="component" value="Unassembled WGS sequence"/>
</dbReference>
<organism evidence="2 3">
    <name type="scientific">Streptomyces microflavus</name>
    <name type="common">Streptomyces lipmanii</name>
    <dbReference type="NCBI Taxonomy" id="1919"/>
    <lineage>
        <taxon>Bacteria</taxon>
        <taxon>Bacillati</taxon>
        <taxon>Actinomycetota</taxon>
        <taxon>Actinomycetes</taxon>
        <taxon>Kitasatosporales</taxon>
        <taxon>Streptomycetaceae</taxon>
        <taxon>Streptomyces</taxon>
    </lineage>
</organism>
<proteinExistence type="predicted"/>
<dbReference type="EMBL" id="JAAGME010000049">
    <property type="protein sequence ID" value="NEB65647.1"/>
    <property type="molecule type" value="Genomic_DNA"/>
</dbReference>
<feature type="non-terminal residue" evidence="2">
    <location>
        <position position="1"/>
    </location>
</feature>
<evidence type="ECO:0000256" key="1">
    <source>
        <dbReference type="SAM" id="MobiDB-lite"/>
    </source>
</evidence>
<evidence type="ECO:0000313" key="3">
    <source>
        <dbReference type="Proteomes" id="UP000471648"/>
    </source>
</evidence>
<gene>
    <name evidence="2" type="ORF">G3I39_00965</name>
</gene>
<evidence type="ECO:0000313" key="2">
    <source>
        <dbReference type="EMBL" id="NEB65647.1"/>
    </source>
</evidence>
<reference evidence="2 3" key="1">
    <citation type="submission" date="2020-01" db="EMBL/GenBank/DDBJ databases">
        <title>Insect and environment-associated Actinomycetes.</title>
        <authorList>
            <person name="Currrie C."/>
            <person name="Chevrette M."/>
            <person name="Carlson C."/>
            <person name="Stubbendieck R."/>
            <person name="Wendt-Pienkowski E."/>
        </authorList>
    </citation>
    <scope>NUCLEOTIDE SEQUENCE [LARGE SCALE GENOMIC DNA]</scope>
    <source>
        <strain evidence="2 3">SID14438</strain>
    </source>
</reference>
<name>A0A6N9UZC1_STRMI</name>
<accession>A0A6N9UZC1</accession>
<feature type="region of interest" description="Disordered" evidence="1">
    <location>
        <begin position="35"/>
        <end position="60"/>
    </location>
</feature>
<protein>
    <submittedName>
        <fullName evidence="2">Cation/H(+) antiporter</fullName>
    </submittedName>
</protein>